<dbReference type="SUPFAM" id="SSF49299">
    <property type="entry name" value="PKD domain"/>
    <property type="match status" value="2"/>
</dbReference>
<protein>
    <recommendedName>
        <fullName evidence="2">PKD domain-containing protein</fullName>
    </recommendedName>
</protein>
<dbReference type="RefSeq" id="WP_073079055.1">
    <property type="nucleotide sequence ID" value="NZ_FRBL01000002.1"/>
</dbReference>
<dbReference type="CDD" id="cd00146">
    <property type="entry name" value="PKD"/>
    <property type="match status" value="1"/>
</dbReference>
<reference evidence="3 4" key="1">
    <citation type="submission" date="2016-11" db="EMBL/GenBank/DDBJ databases">
        <authorList>
            <person name="Jaros S."/>
            <person name="Januszkiewicz K."/>
            <person name="Wedrychowicz H."/>
        </authorList>
    </citation>
    <scope>NUCLEOTIDE SEQUENCE [LARGE SCALE GENOMIC DNA]</scope>
    <source>
        <strain evidence="3 4">DSM 27406</strain>
    </source>
</reference>
<keyword evidence="4" id="KW-1185">Reference proteome</keyword>
<dbReference type="SMART" id="SM00089">
    <property type="entry name" value="PKD"/>
    <property type="match status" value="2"/>
</dbReference>
<dbReference type="InterPro" id="IPR035986">
    <property type="entry name" value="PKD_dom_sf"/>
</dbReference>
<dbReference type="InterPro" id="IPR022409">
    <property type="entry name" value="PKD/Chitinase_dom"/>
</dbReference>
<feature type="transmembrane region" description="Helical" evidence="1">
    <location>
        <begin position="18"/>
        <end position="40"/>
    </location>
</feature>
<dbReference type="OrthoDB" id="1491323at2"/>
<dbReference type="PROSITE" id="PS50093">
    <property type="entry name" value="PKD"/>
    <property type="match status" value="1"/>
</dbReference>
<dbReference type="STRING" id="1419482.SAMN05444266_102323"/>
<dbReference type="Pfam" id="PF18911">
    <property type="entry name" value="PKD_4"/>
    <property type="match status" value="1"/>
</dbReference>
<sequence>MEGTTKQKAVQTDNRSRIYLYIVLAVLVLAVVFLVMKLLFSHREINAHLLKDEIYLNENLVYTDNTAGAKEWLWEFGDGERITKQSGFYRFKQSGSYLVRLTVDGKMQRQFAVVVKDTVPVLVLDSIRITGPTSGTVGEQLRLEAEGEANIFEWSFGETGRVDAKGRTAFYTFRSPGRYNVVLKTDRSPAPVYYTLNITEFDDLEMIDPGAGSAAMMDDFKLHLQAIANGKNFNTHYYYLVKKYLCNGEKTSAQATDETGSKKTDFYSYCIGLTFSKNIVIDEVGLTLSPKKCVGMVNVQQHRTEK</sequence>
<accession>A0A1M6YI22</accession>
<evidence type="ECO:0000313" key="4">
    <source>
        <dbReference type="Proteomes" id="UP000184420"/>
    </source>
</evidence>
<evidence type="ECO:0000256" key="1">
    <source>
        <dbReference type="SAM" id="Phobius"/>
    </source>
</evidence>
<evidence type="ECO:0000259" key="2">
    <source>
        <dbReference type="PROSITE" id="PS50093"/>
    </source>
</evidence>
<proteinExistence type="predicted"/>
<keyword evidence="1" id="KW-1133">Transmembrane helix</keyword>
<keyword evidence="1" id="KW-0472">Membrane</keyword>
<dbReference type="InterPro" id="IPR000601">
    <property type="entry name" value="PKD_dom"/>
</dbReference>
<dbReference type="Gene3D" id="2.60.40.10">
    <property type="entry name" value="Immunoglobulins"/>
    <property type="match status" value="1"/>
</dbReference>
<organism evidence="3 4">
    <name type="scientific">Chitinophaga jiangningensis</name>
    <dbReference type="NCBI Taxonomy" id="1419482"/>
    <lineage>
        <taxon>Bacteria</taxon>
        <taxon>Pseudomonadati</taxon>
        <taxon>Bacteroidota</taxon>
        <taxon>Chitinophagia</taxon>
        <taxon>Chitinophagales</taxon>
        <taxon>Chitinophagaceae</taxon>
        <taxon>Chitinophaga</taxon>
    </lineage>
</organism>
<gene>
    <name evidence="3" type="ORF">SAMN05444266_102323</name>
</gene>
<keyword evidence="1" id="KW-0812">Transmembrane</keyword>
<feature type="domain" description="PKD" evidence="2">
    <location>
        <begin position="72"/>
        <end position="103"/>
    </location>
</feature>
<evidence type="ECO:0000313" key="3">
    <source>
        <dbReference type="EMBL" id="SHL17770.1"/>
    </source>
</evidence>
<dbReference type="Proteomes" id="UP000184420">
    <property type="component" value="Unassembled WGS sequence"/>
</dbReference>
<dbReference type="AlphaFoldDB" id="A0A1M6YI22"/>
<dbReference type="EMBL" id="FRBL01000002">
    <property type="protein sequence ID" value="SHL17770.1"/>
    <property type="molecule type" value="Genomic_DNA"/>
</dbReference>
<dbReference type="InterPro" id="IPR013783">
    <property type="entry name" value="Ig-like_fold"/>
</dbReference>
<name>A0A1M6YI22_9BACT</name>